<comment type="subcellular location">
    <subcellularLocation>
        <location evidence="1">Secreted</location>
    </subcellularLocation>
</comment>
<name>A0A8I3N4Y9_CANLF</name>
<gene>
    <name evidence="7" type="primary">LOC481674</name>
</gene>
<evidence type="ECO:0000256" key="5">
    <source>
        <dbReference type="ARBA" id="ARBA00023157"/>
    </source>
</evidence>
<dbReference type="PRINTS" id="PR00179">
    <property type="entry name" value="LIPOCALIN"/>
</dbReference>
<dbReference type="PANTHER" id="PTHR11430:SF76">
    <property type="entry name" value="MAJOR URINARY PROTEIN 1-RELATED"/>
    <property type="match status" value="1"/>
</dbReference>
<dbReference type="GO" id="GO:0036094">
    <property type="term" value="F:small molecule binding"/>
    <property type="evidence" value="ECO:0007669"/>
    <property type="project" value="InterPro"/>
</dbReference>
<reference evidence="7" key="2">
    <citation type="submission" date="2025-08" db="UniProtKB">
        <authorList>
            <consortium name="Ensembl"/>
        </authorList>
    </citation>
    <scope>IDENTIFICATION</scope>
    <source>
        <strain evidence="7">Boxer</strain>
    </source>
</reference>
<dbReference type="InterPro" id="IPR002971">
    <property type="entry name" value="Maj_urinary"/>
</dbReference>
<dbReference type="InterPro" id="IPR000566">
    <property type="entry name" value="Lipocln_cytosolic_FA-bd_dom"/>
</dbReference>
<keyword evidence="4" id="KW-0732">Signal</keyword>
<organism evidence="7 8">
    <name type="scientific">Canis lupus familiaris</name>
    <name type="common">Dog</name>
    <name type="synonym">Canis familiaris</name>
    <dbReference type="NCBI Taxonomy" id="9615"/>
    <lineage>
        <taxon>Eukaryota</taxon>
        <taxon>Metazoa</taxon>
        <taxon>Chordata</taxon>
        <taxon>Craniata</taxon>
        <taxon>Vertebrata</taxon>
        <taxon>Euteleostomi</taxon>
        <taxon>Mammalia</taxon>
        <taxon>Eutheria</taxon>
        <taxon>Laurasiatheria</taxon>
        <taxon>Carnivora</taxon>
        <taxon>Caniformia</taxon>
        <taxon>Canidae</taxon>
        <taxon>Canis</taxon>
    </lineage>
</organism>
<proteinExistence type="inferred from homology"/>
<dbReference type="PANTHER" id="PTHR11430">
    <property type="entry name" value="LIPOCALIN"/>
    <property type="match status" value="1"/>
</dbReference>
<dbReference type="GO" id="GO:0005576">
    <property type="term" value="C:extracellular region"/>
    <property type="evidence" value="ECO:0007669"/>
    <property type="project" value="UniProtKB-SubCell"/>
</dbReference>
<dbReference type="OrthoDB" id="9048943at2759"/>
<dbReference type="InterPro" id="IPR012674">
    <property type="entry name" value="Calycin"/>
</dbReference>
<dbReference type="Proteomes" id="UP000805418">
    <property type="component" value="Chromosome 11"/>
</dbReference>
<evidence type="ECO:0000256" key="4">
    <source>
        <dbReference type="ARBA" id="ARBA00022729"/>
    </source>
</evidence>
<evidence type="ECO:0000256" key="3">
    <source>
        <dbReference type="ARBA" id="ARBA00022525"/>
    </source>
</evidence>
<accession>A0A8I3N4Y9</accession>
<sequence length="194" mass="22314">MKLLLLCLGLILVHAHEEENDVVKGNFDISKISGDWYSILLASDIKEKIEENGSMRVFVKDIEVLSNSSLIFTMHTKVNGKCTKISLICNKTEKDGEYDVVHDGYNLFRIIETAYEDYIIFHLNNVNQEQEFQLMELYGRKPDVSPKVKEKFVRYCQGMEIPKENILDLTQVVLSECFLVWAPGSSLPWPHAIQ</sequence>
<evidence type="ECO:0000256" key="6">
    <source>
        <dbReference type="RuleBase" id="RU003695"/>
    </source>
</evidence>
<evidence type="ECO:0000256" key="1">
    <source>
        <dbReference type="ARBA" id="ARBA00004613"/>
    </source>
</evidence>
<dbReference type="FunFam" id="2.40.128.20:FF:000008">
    <property type="entry name" value="Major urinary protein"/>
    <property type="match status" value="1"/>
</dbReference>
<dbReference type="SUPFAM" id="SSF50814">
    <property type="entry name" value="Lipocalins"/>
    <property type="match status" value="1"/>
</dbReference>
<dbReference type="Ensembl" id="ENSCAFT00845012628.1">
    <property type="protein sequence ID" value="ENSCAFP00845009856.1"/>
    <property type="gene ID" value="ENSCAFG00845007127.1"/>
</dbReference>
<evidence type="ECO:0000313" key="8">
    <source>
        <dbReference type="Proteomes" id="UP000805418"/>
    </source>
</evidence>
<keyword evidence="5" id="KW-1015">Disulfide bond</keyword>
<reference evidence="7" key="3">
    <citation type="submission" date="2025-09" db="UniProtKB">
        <authorList>
            <consortium name="Ensembl"/>
        </authorList>
    </citation>
    <scope>IDENTIFICATION</scope>
    <source>
        <strain evidence="7">Boxer</strain>
    </source>
</reference>
<protein>
    <submittedName>
        <fullName evidence="7">Uncharacterized protein</fullName>
    </submittedName>
</protein>
<dbReference type="Gene3D" id="2.40.128.20">
    <property type="match status" value="1"/>
</dbReference>
<reference evidence="7" key="1">
    <citation type="submission" date="2020-03" db="EMBL/GenBank/DDBJ databases">
        <title>Long-read based genome assembly of a Labrador retriever dog.</title>
        <authorList>
            <person name="Eory L."/>
            <person name="Zhang W."/>
            <person name="Schoenebeck J."/>
        </authorList>
    </citation>
    <scope>NUCLEOTIDE SEQUENCE [LARGE SCALE GENOMIC DNA]</scope>
    <source>
        <strain evidence="7">Labrador retriever</strain>
    </source>
</reference>
<keyword evidence="8" id="KW-1185">Reference proteome</keyword>
<dbReference type="GeneTree" id="ENSGT01050000244868"/>
<keyword evidence="3" id="KW-0964">Secreted</keyword>
<dbReference type="PROSITE" id="PS00213">
    <property type="entry name" value="LIPOCALIN"/>
    <property type="match status" value="1"/>
</dbReference>
<dbReference type="AlphaFoldDB" id="A0A8I3N4Y9"/>
<comment type="similarity">
    <text evidence="2 6">Belongs to the calycin superfamily. Lipocalin family.</text>
</comment>
<dbReference type="PRINTS" id="PR01221">
    <property type="entry name" value="MAJORURINARY"/>
</dbReference>
<evidence type="ECO:0000256" key="2">
    <source>
        <dbReference type="ARBA" id="ARBA00006889"/>
    </source>
</evidence>
<dbReference type="InterPro" id="IPR002345">
    <property type="entry name" value="Lipocalin"/>
</dbReference>
<dbReference type="Pfam" id="PF00061">
    <property type="entry name" value="Lipocalin"/>
    <property type="match status" value="1"/>
</dbReference>
<evidence type="ECO:0000313" key="7">
    <source>
        <dbReference type="Ensembl" id="ENSCAFP00845009856.1"/>
    </source>
</evidence>
<dbReference type="InterPro" id="IPR022272">
    <property type="entry name" value="Lipocalin_CS"/>
</dbReference>